<evidence type="ECO:0000313" key="2">
    <source>
        <dbReference type="Proteomes" id="UP000308092"/>
    </source>
</evidence>
<gene>
    <name evidence="1" type="ORF">EYZ11_011426</name>
</gene>
<name>A0A4S3J3H1_9EURO</name>
<evidence type="ECO:0000313" key="1">
    <source>
        <dbReference type="EMBL" id="THC89132.1"/>
    </source>
</evidence>
<dbReference type="Proteomes" id="UP000308092">
    <property type="component" value="Unassembled WGS sequence"/>
</dbReference>
<dbReference type="AlphaFoldDB" id="A0A4S3J3H1"/>
<dbReference type="VEuPathDB" id="FungiDB:EYZ11_011426"/>
<keyword evidence="2" id="KW-1185">Reference proteome</keyword>
<accession>A0A4S3J3H1</accession>
<proteinExistence type="predicted"/>
<organism evidence="1 2">
    <name type="scientific">Aspergillus tanneri</name>
    <dbReference type="NCBI Taxonomy" id="1220188"/>
    <lineage>
        <taxon>Eukaryota</taxon>
        <taxon>Fungi</taxon>
        <taxon>Dikarya</taxon>
        <taxon>Ascomycota</taxon>
        <taxon>Pezizomycotina</taxon>
        <taxon>Eurotiomycetes</taxon>
        <taxon>Eurotiomycetidae</taxon>
        <taxon>Eurotiales</taxon>
        <taxon>Aspergillaceae</taxon>
        <taxon>Aspergillus</taxon>
        <taxon>Aspergillus subgen. Circumdati</taxon>
    </lineage>
</organism>
<dbReference type="EMBL" id="SOSA01000704">
    <property type="protein sequence ID" value="THC89132.1"/>
    <property type="molecule type" value="Genomic_DNA"/>
</dbReference>
<protein>
    <submittedName>
        <fullName evidence="1">Uncharacterized protein</fullName>
    </submittedName>
</protein>
<sequence length="118" mass="13500">MSLASMYEMGRCKIRITYVLVSTGPHTLFLRTYHAASLSNPCVSRRHCDGTDAEETEVPFEFLAMAGCIDEFDRNPIFGGRLDGLYLFWGFCRCHLNPSEIKEETRGGTFRTIFYTVR</sequence>
<reference evidence="1 2" key="1">
    <citation type="submission" date="2019-03" db="EMBL/GenBank/DDBJ databases">
        <title>The genome sequence of a newly discovered highly antifungal drug resistant Aspergillus species, Aspergillus tanneri NIH 1004.</title>
        <authorList>
            <person name="Mounaud S."/>
            <person name="Singh I."/>
            <person name="Joardar V."/>
            <person name="Pakala S."/>
            <person name="Pakala S."/>
            <person name="Venepally P."/>
            <person name="Hoover J."/>
            <person name="Nierman W."/>
            <person name="Chung J."/>
            <person name="Losada L."/>
        </authorList>
    </citation>
    <scope>NUCLEOTIDE SEQUENCE [LARGE SCALE GENOMIC DNA]</scope>
    <source>
        <strain evidence="1 2">NIH1004</strain>
    </source>
</reference>
<comment type="caution">
    <text evidence="1">The sequence shown here is derived from an EMBL/GenBank/DDBJ whole genome shotgun (WGS) entry which is preliminary data.</text>
</comment>